<keyword evidence="5 10" id="KW-0444">Lipid biosynthesis</keyword>
<dbReference type="EMBL" id="LSQZ01000002">
    <property type="protein sequence ID" value="KXI14704.1"/>
    <property type="molecule type" value="Genomic_DNA"/>
</dbReference>
<dbReference type="InterPro" id="IPR010084">
    <property type="entry name" value="FabZ"/>
</dbReference>
<dbReference type="CDD" id="cd01288">
    <property type="entry name" value="FabZ"/>
    <property type="match status" value="1"/>
</dbReference>
<dbReference type="GO" id="GO:0006633">
    <property type="term" value="P:fatty acid biosynthetic process"/>
    <property type="evidence" value="ECO:0007669"/>
    <property type="project" value="UniProtKB-UniRule"/>
</dbReference>
<evidence type="ECO:0000256" key="9">
    <source>
        <dbReference type="ARBA" id="ARBA00025049"/>
    </source>
</evidence>
<evidence type="ECO:0000256" key="1">
    <source>
        <dbReference type="ARBA" id="ARBA00001055"/>
    </source>
</evidence>
<comment type="subcellular location">
    <subcellularLocation>
        <location evidence="2 10">Cytoplasm</location>
    </subcellularLocation>
</comment>
<dbReference type="AlphaFoldDB" id="A0A135YZ73"/>
<evidence type="ECO:0000256" key="6">
    <source>
        <dbReference type="ARBA" id="ARBA00022556"/>
    </source>
</evidence>
<comment type="similarity">
    <text evidence="3 10">Belongs to the thioester dehydratase family. FabZ subfamily.</text>
</comment>
<dbReference type="Proteomes" id="UP000070326">
    <property type="component" value="Unassembled WGS sequence"/>
</dbReference>
<dbReference type="PANTHER" id="PTHR30272:SF1">
    <property type="entry name" value="3-HYDROXYACYL-[ACYL-CARRIER-PROTEIN] DEHYDRATASE"/>
    <property type="match status" value="1"/>
</dbReference>
<comment type="function">
    <text evidence="9 10">Involved in unsaturated fatty acids biosynthesis. Catalyzes the dehydration of short chain beta-hydroxyacyl-ACPs and long chain saturated and unsaturated beta-hydroxyacyl-ACPs.</text>
</comment>
<evidence type="ECO:0000256" key="8">
    <source>
        <dbReference type="ARBA" id="ARBA00023239"/>
    </source>
</evidence>
<evidence type="ECO:0000256" key="7">
    <source>
        <dbReference type="ARBA" id="ARBA00023098"/>
    </source>
</evidence>
<dbReference type="PANTHER" id="PTHR30272">
    <property type="entry name" value="3-HYDROXYACYL-[ACYL-CARRIER-PROTEIN] DEHYDRATASE"/>
    <property type="match status" value="1"/>
</dbReference>
<dbReference type="GO" id="GO:0009245">
    <property type="term" value="P:lipid A biosynthetic process"/>
    <property type="evidence" value="ECO:0007669"/>
    <property type="project" value="UniProtKB-UniRule"/>
</dbReference>
<sequence>MENTEKKSLNVEEIKAIIPHRHPFLLVDRVVDMEEGKWVKAQKCITASEPWFTGHFPDRNVMPGVLMVEAMAQAGAVAILSLDQYKGKLAFFSGIKEAKFRRQVVPGDRLDIDVEIVKMRRNYGVGKGSITCDGDLCAEAEISFFVEG</sequence>
<dbReference type="GO" id="GO:0016020">
    <property type="term" value="C:membrane"/>
    <property type="evidence" value="ECO:0007669"/>
    <property type="project" value="GOC"/>
</dbReference>
<organism evidence="11 12">
    <name type="scientific">Peptostreptococcus anaerobius</name>
    <dbReference type="NCBI Taxonomy" id="1261"/>
    <lineage>
        <taxon>Bacteria</taxon>
        <taxon>Bacillati</taxon>
        <taxon>Bacillota</taxon>
        <taxon>Clostridia</taxon>
        <taxon>Peptostreptococcales</taxon>
        <taxon>Peptostreptococcaceae</taxon>
        <taxon>Peptostreptococcus</taxon>
    </lineage>
</organism>
<dbReference type="RefSeq" id="WP_061101525.1">
    <property type="nucleotide sequence ID" value="NZ_KQ961783.1"/>
</dbReference>
<dbReference type="FunFam" id="3.10.129.10:FF:000001">
    <property type="entry name" value="3-hydroxyacyl-[acyl-carrier-protein] dehydratase FabZ"/>
    <property type="match status" value="1"/>
</dbReference>
<dbReference type="eggNOG" id="COG0764">
    <property type="taxonomic scope" value="Bacteria"/>
</dbReference>
<reference evidence="11 12" key="1">
    <citation type="submission" date="2016-02" db="EMBL/GenBank/DDBJ databases">
        <authorList>
            <person name="Wen L."/>
            <person name="He K."/>
            <person name="Yang H."/>
        </authorList>
    </citation>
    <scope>NUCLEOTIDE SEQUENCE [LARGE SCALE GENOMIC DNA]</scope>
    <source>
        <strain evidence="11 12">MJR8628A</strain>
    </source>
</reference>
<keyword evidence="4 10" id="KW-0963">Cytoplasm</keyword>
<gene>
    <name evidence="10" type="primary">fabZ</name>
    <name evidence="11" type="ORF">HMPREF3195_00075</name>
</gene>
<comment type="caution">
    <text evidence="11">The sequence shown here is derived from an EMBL/GenBank/DDBJ whole genome shotgun (WGS) entry which is preliminary data.</text>
</comment>
<dbReference type="PATRIC" id="fig|1261.5.peg.77"/>
<dbReference type="STRING" id="1261.HMPREF3195_00075"/>
<dbReference type="HAMAP" id="MF_00406">
    <property type="entry name" value="FabZ"/>
    <property type="match status" value="1"/>
</dbReference>
<dbReference type="NCBIfam" id="NF000582">
    <property type="entry name" value="PRK00006.1"/>
    <property type="match status" value="1"/>
</dbReference>
<dbReference type="InterPro" id="IPR013114">
    <property type="entry name" value="FabA_FabZ"/>
</dbReference>
<evidence type="ECO:0000313" key="11">
    <source>
        <dbReference type="EMBL" id="KXI14704.1"/>
    </source>
</evidence>
<evidence type="ECO:0000256" key="5">
    <source>
        <dbReference type="ARBA" id="ARBA00022516"/>
    </source>
</evidence>
<keyword evidence="8 10" id="KW-0456">Lyase</keyword>
<evidence type="ECO:0000256" key="2">
    <source>
        <dbReference type="ARBA" id="ARBA00004496"/>
    </source>
</evidence>
<keyword evidence="7 10" id="KW-0443">Lipid metabolism</keyword>
<evidence type="ECO:0000256" key="4">
    <source>
        <dbReference type="ARBA" id="ARBA00022490"/>
    </source>
</evidence>
<dbReference type="InterPro" id="IPR029069">
    <property type="entry name" value="HotDog_dom_sf"/>
</dbReference>
<keyword evidence="6 10" id="KW-0441">Lipid A biosynthesis</keyword>
<evidence type="ECO:0000256" key="10">
    <source>
        <dbReference type="HAMAP-Rule" id="MF_00406"/>
    </source>
</evidence>
<dbReference type="GO" id="GO:0019171">
    <property type="term" value="F:(3R)-hydroxyacyl-[acyl-carrier-protein] dehydratase activity"/>
    <property type="evidence" value="ECO:0007669"/>
    <property type="project" value="UniProtKB-EC"/>
</dbReference>
<evidence type="ECO:0000313" key="12">
    <source>
        <dbReference type="Proteomes" id="UP000070326"/>
    </source>
</evidence>
<dbReference type="Gene3D" id="3.10.129.10">
    <property type="entry name" value="Hotdog Thioesterase"/>
    <property type="match status" value="1"/>
</dbReference>
<dbReference type="GO" id="GO:0005737">
    <property type="term" value="C:cytoplasm"/>
    <property type="evidence" value="ECO:0007669"/>
    <property type="project" value="UniProtKB-SubCell"/>
</dbReference>
<dbReference type="Pfam" id="PF07977">
    <property type="entry name" value="FabA"/>
    <property type="match status" value="1"/>
</dbReference>
<protein>
    <recommendedName>
        <fullName evidence="10">3-hydroxyacyl-[acyl-carrier-protein] dehydratase FabZ</fullName>
        <ecNumber evidence="10">4.2.1.59</ecNumber>
    </recommendedName>
    <alternativeName>
        <fullName evidence="10">(3R)-hydroxymyristoyl-[acyl-carrier-protein] dehydratase</fullName>
        <shortName evidence="10">(3R)-hydroxymyristoyl-ACP dehydrase</shortName>
    </alternativeName>
    <alternativeName>
        <fullName evidence="10">Beta-hydroxyacyl-ACP dehydratase</fullName>
    </alternativeName>
</protein>
<accession>A0A135YZ73</accession>
<dbReference type="NCBIfam" id="TIGR01750">
    <property type="entry name" value="fabZ"/>
    <property type="match status" value="1"/>
</dbReference>
<dbReference type="EC" id="4.2.1.59" evidence="10"/>
<feature type="active site" evidence="10">
    <location>
        <position position="55"/>
    </location>
</feature>
<comment type="catalytic activity">
    <reaction evidence="1 10">
        <text>a (3R)-hydroxyacyl-[ACP] = a (2E)-enoyl-[ACP] + H2O</text>
        <dbReference type="Rhea" id="RHEA:13097"/>
        <dbReference type="Rhea" id="RHEA-COMP:9925"/>
        <dbReference type="Rhea" id="RHEA-COMP:9945"/>
        <dbReference type="ChEBI" id="CHEBI:15377"/>
        <dbReference type="ChEBI" id="CHEBI:78784"/>
        <dbReference type="ChEBI" id="CHEBI:78827"/>
        <dbReference type="EC" id="4.2.1.59"/>
    </reaction>
</comment>
<name>A0A135YZ73_9FIRM</name>
<evidence type="ECO:0000256" key="3">
    <source>
        <dbReference type="ARBA" id="ARBA00009174"/>
    </source>
</evidence>
<dbReference type="SUPFAM" id="SSF54637">
    <property type="entry name" value="Thioesterase/thiol ester dehydrase-isomerase"/>
    <property type="match status" value="1"/>
</dbReference>
<proteinExistence type="inferred from homology"/>